<proteinExistence type="predicted"/>
<accession>A0A8K0AEH2</accession>
<evidence type="ECO:0000313" key="1">
    <source>
        <dbReference type="EMBL" id="CAH1274502.1"/>
    </source>
</evidence>
<evidence type="ECO:0000313" key="2">
    <source>
        <dbReference type="Proteomes" id="UP000838412"/>
    </source>
</evidence>
<organism evidence="1 2">
    <name type="scientific">Branchiostoma lanceolatum</name>
    <name type="common">Common lancelet</name>
    <name type="synonym">Amphioxus lanceolatum</name>
    <dbReference type="NCBI Taxonomy" id="7740"/>
    <lineage>
        <taxon>Eukaryota</taxon>
        <taxon>Metazoa</taxon>
        <taxon>Chordata</taxon>
        <taxon>Cephalochordata</taxon>
        <taxon>Leptocardii</taxon>
        <taxon>Amphioxiformes</taxon>
        <taxon>Branchiostomatidae</taxon>
        <taxon>Branchiostoma</taxon>
    </lineage>
</organism>
<name>A0A8K0AEH2_BRALA</name>
<reference evidence="1" key="1">
    <citation type="submission" date="2022-01" db="EMBL/GenBank/DDBJ databases">
        <authorList>
            <person name="Braso-Vives M."/>
        </authorList>
    </citation>
    <scope>NUCLEOTIDE SEQUENCE</scope>
</reference>
<keyword evidence="2" id="KW-1185">Reference proteome</keyword>
<dbReference type="Proteomes" id="UP000838412">
    <property type="component" value="Chromosome 9"/>
</dbReference>
<sequence length="208" mass="23629">MAAGSEWSKHHSRMPRFNMKEKTYEQYRFELECWNAVTTLGKTRRGIEIMLSLPEGQGEDEYSTREFLSSRLSMPELTSETSFANVLAKLDEHLRVDETGRLWDSFAAFDQFSRGSLTMSEYISKFDILYNTLNKCGNVTLPASVLGLLLQEVHVAEQQTFQASRGRYVPGATGQYKPGRYKSGRARVAVVSGFKMAAPMEVDRVREC</sequence>
<dbReference type="OrthoDB" id="10058978at2759"/>
<dbReference type="AlphaFoldDB" id="A0A8K0AEH2"/>
<dbReference type="EMBL" id="OV696694">
    <property type="protein sequence ID" value="CAH1274502.1"/>
    <property type="molecule type" value="Genomic_DNA"/>
</dbReference>
<gene>
    <name evidence="1" type="primary">Hypp5320</name>
    <name evidence="1" type="ORF">BLAG_LOCUS25500</name>
</gene>
<protein>
    <submittedName>
        <fullName evidence="1">Hypp5320 protein</fullName>
    </submittedName>
</protein>